<keyword evidence="5 7" id="KW-0560">Oxidoreductase</keyword>
<name>A0A850P4T1_9PROT</name>
<dbReference type="PANTHER" id="PTHR11465">
    <property type="entry name" value="CATALASE"/>
    <property type="match status" value="1"/>
</dbReference>
<evidence type="ECO:0000256" key="4">
    <source>
        <dbReference type="ARBA" id="ARBA00022723"/>
    </source>
</evidence>
<evidence type="ECO:0000256" key="1">
    <source>
        <dbReference type="ARBA" id="ARBA00005329"/>
    </source>
</evidence>
<dbReference type="GO" id="GO:0005737">
    <property type="term" value="C:cytoplasm"/>
    <property type="evidence" value="ECO:0007669"/>
    <property type="project" value="TreeGrafter"/>
</dbReference>
<evidence type="ECO:0000256" key="3">
    <source>
        <dbReference type="ARBA" id="ARBA00022617"/>
    </source>
</evidence>
<evidence type="ECO:0000256" key="7">
    <source>
        <dbReference type="PIRNR" id="PIRNR000296"/>
    </source>
</evidence>
<feature type="domain" description="Catalase core" evidence="10">
    <location>
        <begin position="23"/>
        <end position="358"/>
    </location>
</feature>
<keyword evidence="4 7" id="KW-0479">Metal-binding</keyword>
<dbReference type="EC" id="1.11.1.-" evidence="7"/>
<accession>A0A850P4T1</accession>
<comment type="similarity">
    <text evidence="1 7">Belongs to the catalase family.</text>
</comment>
<evidence type="ECO:0000313" key="11">
    <source>
        <dbReference type="EMBL" id="NVN37769.1"/>
    </source>
</evidence>
<dbReference type="EMBL" id="JABXXS010000030">
    <property type="protein sequence ID" value="NVN37769.1"/>
    <property type="molecule type" value="Genomic_DNA"/>
</dbReference>
<dbReference type="InterPro" id="IPR011614">
    <property type="entry name" value="Catalase_core"/>
</dbReference>
<reference evidence="11 12" key="1">
    <citation type="submission" date="2020-06" db="EMBL/GenBank/DDBJ databases">
        <title>Description of novel acetic acid bacteria.</title>
        <authorList>
            <person name="Sombolestani A."/>
        </authorList>
    </citation>
    <scope>NUCLEOTIDE SEQUENCE [LARGE SCALE GENOMIC DNA]</scope>
    <source>
        <strain evidence="11 12">LMG 25</strain>
    </source>
</reference>
<dbReference type="PROSITE" id="PS51402">
    <property type="entry name" value="CATALASE_3"/>
    <property type="match status" value="1"/>
</dbReference>
<dbReference type="PIRSF" id="PIRSF000296">
    <property type="entry name" value="SrpA"/>
    <property type="match status" value="1"/>
</dbReference>
<dbReference type="Proteomes" id="UP000522590">
    <property type="component" value="Unassembled WGS sequence"/>
</dbReference>
<dbReference type="PANTHER" id="PTHR11465:SF9">
    <property type="entry name" value="CATALASE"/>
    <property type="match status" value="1"/>
</dbReference>
<comment type="caution">
    <text evidence="11">The sequence shown here is derived from an EMBL/GenBank/DDBJ whole genome shotgun (WGS) entry which is preliminary data.</text>
</comment>
<dbReference type="InterPro" id="IPR024168">
    <property type="entry name" value="Catalase_SrpA-type_pred"/>
</dbReference>
<keyword evidence="3 7" id="KW-0349">Heme</keyword>
<feature type="binding site" description="axial binding residue" evidence="9">
    <location>
        <position position="330"/>
    </location>
    <ligand>
        <name>heme</name>
        <dbReference type="ChEBI" id="CHEBI:30413"/>
    </ligand>
    <ligandPart>
        <name>Fe</name>
        <dbReference type="ChEBI" id="CHEBI:18248"/>
    </ligandPart>
</feature>
<dbReference type="GO" id="GO:0042542">
    <property type="term" value="P:response to hydrogen peroxide"/>
    <property type="evidence" value="ECO:0007669"/>
    <property type="project" value="TreeGrafter"/>
</dbReference>
<dbReference type="InterPro" id="IPR020835">
    <property type="entry name" value="Catalase_sf"/>
</dbReference>
<evidence type="ECO:0000313" key="12">
    <source>
        <dbReference type="Proteomes" id="UP000522590"/>
    </source>
</evidence>
<feature type="active site" evidence="8">
    <location>
        <position position="64"/>
    </location>
</feature>
<dbReference type="Gene3D" id="1.20.1280.120">
    <property type="match status" value="1"/>
</dbReference>
<protein>
    <recommendedName>
        <fullName evidence="7">Catalase-related peroxidase</fullName>
        <ecNumber evidence="7">1.11.1.-</ecNumber>
    </recommendedName>
</protein>
<keyword evidence="6 7" id="KW-0408">Iron</keyword>
<organism evidence="11 12">
    <name type="scientific">Komagataeibacter swingsii</name>
    <dbReference type="NCBI Taxonomy" id="215220"/>
    <lineage>
        <taxon>Bacteria</taxon>
        <taxon>Pseudomonadati</taxon>
        <taxon>Pseudomonadota</taxon>
        <taxon>Alphaproteobacteria</taxon>
        <taxon>Acetobacterales</taxon>
        <taxon>Acetobacteraceae</taxon>
        <taxon>Komagataeibacter</taxon>
    </lineage>
</organism>
<dbReference type="SMART" id="SM01060">
    <property type="entry name" value="Catalase"/>
    <property type="match status" value="1"/>
</dbReference>
<dbReference type="GO" id="GO:0046872">
    <property type="term" value="F:metal ion binding"/>
    <property type="evidence" value="ECO:0007669"/>
    <property type="project" value="UniProtKB-KW"/>
</dbReference>
<gene>
    <name evidence="11" type="ORF">HUK81_12605</name>
</gene>
<comment type="function">
    <text evidence="7">Has an organic peroxide-dependent peroxidase activity.</text>
</comment>
<dbReference type="Pfam" id="PF00199">
    <property type="entry name" value="Catalase"/>
    <property type="match status" value="1"/>
</dbReference>
<evidence type="ECO:0000259" key="10">
    <source>
        <dbReference type="SMART" id="SM01060"/>
    </source>
</evidence>
<dbReference type="CDD" id="cd08153">
    <property type="entry name" value="srpA_like"/>
    <property type="match status" value="1"/>
</dbReference>
<keyword evidence="2 7" id="KW-0575">Peroxidase</keyword>
<proteinExistence type="inferred from homology"/>
<dbReference type="InterPro" id="IPR018028">
    <property type="entry name" value="Catalase"/>
</dbReference>
<evidence type="ECO:0000256" key="2">
    <source>
        <dbReference type="ARBA" id="ARBA00022559"/>
    </source>
</evidence>
<comment type="cofactor">
    <cofactor evidence="7">
        <name>heme</name>
        <dbReference type="ChEBI" id="CHEBI:30413"/>
    </cofactor>
</comment>
<evidence type="ECO:0000256" key="9">
    <source>
        <dbReference type="PIRSR" id="PIRSR000296-2"/>
    </source>
</evidence>
<evidence type="ECO:0000256" key="5">
    <source>
        <dbReference type="ARBA" id="ARBA00023002"/>
    </source>
</evidence>
<dbReference type="GO" id="GO:0042744">
    <property type="term" value="P:hydrogen peroxide catabolic process"/>
    <property type="evidence" value="ECO:0007669"/>
    <property type="project" value="TreeGrafter"/>
</dbReference>
<dbReference type="SUPFAM" id="SSF56634">
    <property type="entry name" value="Heme-dependent catalase-like"/>
    <property type="match status" value="1"/>
</dbReference>
<sequence length="358" mass="38219">MRRVMLTDKAAIKRLGCIAIILALFCGAFAWSAGWLSPHRLTQATMMDALEAVDGRHPGFRRNHAKGICVTGWFEGNNRMAALSTASVFHAGHIPVVGRFALAGGMPFQADAPAKVRSMALRILPPDGQEWRMGLNDIPVFVARTPQEFHDLLLATRPDPATGRPDPARVGPFMSTHPEVARAVALVSGRTITSGFADDTYLSLDAFRLLGMNGVSVPVRWAMVPVTPPRAASSGMGPDYLFEDLIAALHQAPLQWRLVITTGAPPDPTSDPTRAWPASRHGIDAGTLTLDRAESEDNGPCTGITYDPTILPAGITASDDPILPARSAAYMRSFTLRSGERKPASAITPAMVATGGPS</sequence>
<evidence type="ECO:0000256" key="8">
    <source>
        <dbReference type="PIRSR" id="PIRSR000296-1"/>
    </source>
</evidence>
<dbReference type="GO" id="GO:0020037">
    <property type="term" value="F:heme binding"/>
    <property type="evidence" value="ECO:0007669"/>
    <property type="project" value="InterPro"/>
</dbReference>
<dbReference type="AlphaFoldDB" id="A0A850P4T1"/>
<dbReference type="GO" id="GO:0004096">
    <property type="term" value="F:catalase activity"/>
    <property type="evidence" value="ECO:0007669"/>
    <property type="project" value="InterPro"/>
</dbReference>
<dbReference type="Gene3D" id="2.40.180.10">
    <property type="entry name" value="Catalase core domain"/>
    <property type="match status" value="1"/>
</dbReference>
<evidence type="ECO:0000256" key="6">
    <source>
        <dbReference type="ARBA" id="ARBA00023004"/>
    </source>
</evidence>